<dbReference type="Gene3D" id="3.30.559.10">
    <property type="entry name" value="Chloramphenicol acetyltransferase-like domain"/>
    <property type="match status" value="1"/>
</dbReference>
<dbReference type="AlphaFoldDB" id="A0A3L6Q105"/>
<comment type="caution">
    <text evidence="2">The sequence shown here is derived from an EMBL/GenBank/DDBJ whole genome shotgun (WGS) entry which is preliminary data.</text>
</comment>
<dbReference type="GO" id="GO:0016747">
    <property type="term" value="F:acyltransferase activity, transferring groups other than amino-acyl groups"/>
    <property type="evidence" value="ECO:0007669"/>
    <property type="project" value="UniProtKB-ARBA"/>
</dbReference>
<dbReference type="Proteomes" id="UP000275267">
    <property type="component" value="Unassembled WGS sequence"/>
</dbReference>
<protein>
    <submittedName>
        <fullName evidence="2">Anthranilate N-benzoyltransferase protein 1</fullName>
    </submittedName>
</protein>
<accession>A0A3L6Q105</accession>
<dbReference type="STRING" id="4540.A0A3L6Q105"/>
<gene>
    <name evidence="2" type="ORF">C2845_PM16G19530</name>
</gene>
<name>A0A3L6Q105_PANMI</name>
<feature type="region of interest" description="Disordered" evidence="1">
    <location>
        <begin position="96"/>
        <end position="125"/>
    </location>
</feature>
<proteinExistence type="predicted"/>
<evidence type="ECO:0000313" key="3">
    <source>
        <dbReference type="Proteomes" id="UP000275267"/>
    </source>
</evidence>
<dbReference type="Pfam" id="PF02458">
    <property type="entry name" value="Transferase"/>
    <property type="match status" value="1"/>
</dbReference>
<organism evidence="2 3">
    <name type="scientific">Panicum miliaceum</name>
    <name type="common">Proso millet</name>
    <name type="synonym">Broomcorn millet</name>
    <dbReference type="NCBI Taxonomy" id="4540"/>
    <lineage>
        <taxon>Eukaryota</taxon>
        <taxon>Viridiplantae</taxon>
        <taxon>Streptophyta</taxon>
        <taxon>Embryophyta</taxon>
        <taxon>Tracheophyta</taxon>
        <taxon>Spermatophyta</taxon>
        <taxon>Magnoliopsida</taxon>
        <taxon>Liliopsida</taxon>
        <taxon>Poales</taxon>
        <taxon>Poaceae</taxon>
        <taxon>PACMAD clade</taxon>
        <taxon>Panicoideae</taxon>
        <taxon>Panicodae</taxon>
        <taxon>Paniceae</taxon>
        <taxon>Panicinae</taxon>
        <taxon>Panicum</taxon>
        <taxon>Panicum sect. Panicum</taxon>
    </lineage>
</organism>
<keyword evidence="3" id="KW-1185">Reference proteome</keyword>
<dbReference type="InterPro" id="IPR023213">
    <property type="entry name" value="CAT-like_dom_sf"/>
</dbReference>
<reference evidence="3" key="1">
    <citation type="journal article" date="2019" name="Nat. Commun.">
        <title>The genome of broomcorn millet.</title>
        <authorList>
            <person name="Zou C."/>
            <person name="Miki D."/>
            <person name="Li D."/>
            <person name="Tang Q."/>
            <person name="Xiao L."/>
            <person name="Rajput S."/>
            <person name="Deng P."/>
            <person name="Jia W."/>
            <person name="Huang R."/>
            <person name="Zhang M."/>
            <person name="Sun Y."/>
            <person name="Hu J."/>
            <person name="Fu X."/>
            <person name="Schnable P.S."/>
            <person name="Li F."/>
            <person name="Zhang H."/>
            <person name="Feng B."/>
            <person name="Zhu X."/>
            <person name="Liu R."/>
            <person name="Schnable J.C."/>
            <person name="Zhu J.-K."/>
            <person name="Zhang H."/>
        </authorList>
    </citation>
    <scope>NUCLEOTIDE SEQUENCE [LARGE SCALE GENOMIC DNA]</scope>
</reference>
<evidence type="ECO:0000256" key="1">
    <source>
        <dbReference type="SAM" id="MobiDB-lite"/>
    </source>
</evidence>
<sequence length="158" mass="16704">MAGEVVANGDEEQELLCSGRGVNFMEANSGGAACGGAAVGCTFDHRVCDACSFNMFLVAWAAASRGSSAPPAPSFCRSLVAPCDPPPRWTLFSSGGFPSANDGRRRHGFGGDPRAAPNRHSAPRNPAILASVNPTWLRPRAQEVQKQIIFESEAENDR</sequence>
<evidence type="ECO:0000313" key="2">
    <source>
        <dbReference type="EMBL" id="RLM66636.1"/>
    </source>
</evidence>
<dbReference type="EMBL" id="PQIB02000015">
    <property type="protein sequence ID" value="RLM66636.1"/>
    <property type="molecule type" value="Genomic_DNA"/>
</dbReference>